<evidence type="ECO:0000313" key="6">
    <source>
        <dbReference type="EMBL" id="GGM76787.1"/>
    </source>
</evidence>
<evidence type="ECO:0000256" key="4">
    <source>
        <dbReference type="ARBA" id="ARBA00023136"/>
    </source>
</evidence>
<comment type="subcellular location">
    <subcellularLocation>
        <location evidence="1">Membrane</location>
        <topology evidence="1">Multi-pass membrane protein</topology>
    </subcellularLocation>
</comment>
<feature type="transmembrane region" description="Helical" evidence="5">
    <location>
        <begin position="135"/>
        <end position="160"/>
    </location>
</feature>
<dbReference type="GO" id="GO:0006817">
    <property type="term" value="P:phosphate ion transport"/>
    <property type="evidence" value="ECO:0007669"/>
    <property type="project" value="TreeGrafter"/>
</dbReference>
<feature type="transmembrane region" description="Helical" evidence="5">
    <location>
        <begin position="220"/>
        <end position="243"/>
    </location>
</feature>
<protein>
    <submittedName>
        <fullName evidence="7">Anion transporter</fullName>
    </submittedName>
    <submittedName>
        <fullName evidence="6">Citrate transporter</fullName>
    </submittedName>
</protein>
<keyword evidence="2 5" id="KW-0812">Transmembrane</keyword>
<dbReference type="PANTHER" id="PTHR10283">
    <property type="entry name" value="SOLUTE CARRIER FAMILY 13 MEMBER"/>
    <property type="match status" value="1"/>
</dbReference>
<reference evidence="6" key="2">
    <citation type="submission" date="2020-09" db="EMBL/GenBank/DDBJ databases">
        <authorList>
            <person name="Sun Q."/>
            <person name="Ohkuma M."/>
        </authorList>
    </citation>
    <scope>NUCLEOTIDE SEQUENCE</scope>
    <source>
        <strain evidence="6">JCM 16108</strain>
    </source>
</reference>
<evidence type="ECO:0000313" key="8">
    <source>
        <dbReference type="Proteomes" id="UP000614609"/>
    </source>
</evidence>
<keyword evidence="8" id="KW-1185">Reference proteome</keyword>
<reference evidence="6" key="1">
    <citation type="journal article" date="2014" name="Int. J. Syst. Evol. Microbiol.">
        <title>Complete genome sequence of Corynebacterium casei LMG S-19264T (=DSM 44701T), isolated from a smear-ripened cheese.</title>
        <authorList>
            <consortium name="US DOE Joint Genome Institute (JGI-PGF)"/>
            <person name="Walter F."/>
            <person name="Albersmeier A."/>
            <person name="Kalinowski J."/>
            <person name="Ruckert C."/>
        </authorList>
    </citation>
    <scope>NUCLEOTIDE SEQUENCE</scope>
    <source>
        <strain evidence="6">JCM 16108</strain>
    </source>
</reference>
<feature type="transmembrane region" description="Helical" evidence="5">
    <location>
        <begin position="342"/>
        <end position="359"/>
    </location>
</feature>
<dbReference type="GO" id="GO:0005886">
    <property type="term" value="C:plasma membrane"/>
    <property type="evidence" value="ECO:0007669"/>
    <property type="project" value="TreeGrafter"/>
</dbReference>
<dbReference type="EMBL" id="JAGGKO010000005">
    <property type="protein sequence ID" value="MBP1955648.1"/>
    <property type="molecule type" value="Genomic_DNA"/>
</dbReference>
<accession>A0A830G5D5</accession>
<dbReference type="Pfam" id="PF00939">
    <property type="entry name" value="Na_sulph_symp"/>
    <property type="match status" value="1"/>
</dbReference>
<keyword evidence="3 5" id="KW-1133">Transmembrane helix</keyword>
<feature type="transmembrane region" description="Helical" evidence="5">
    <location>
        <begin position="21"/>
        <end position="43"/>
    </location>
</feature>
<dbReference type="AlphaFoldDB" id="A0A830G5D5"/>
<keyword evidence="4 5" id="KW-0472">Membrane</keyword>
<dbReference type="InterPro" id="IPR001898">
    <property type="entry name" value="SLC13A/DASS"/>
</dbReference>
<dbReference type="RefSeq" id="WP_188873220.1">
    <property type="nucleotide sequence ID" value="NZ_BMOO01000013.1"/>
</dbReference>
<dbReference type="PANTHER" id="PTHR10283:SF92">
    <property type="entry name" value="LOW-AFFINITY PHOSPHATE TRANSPORTER PHO91"/>
    <property type="match status" value="1"/>
</dbReference>
<dbReference type="EMBL" id="BMOO01000013">
    <property type="protein sequence ID" value="GGM76787.1"/>
    <property type="molecule type" value="Genomic_DNA"/>
</dbReference>
<feature type="transmembrane region" description="Helical" evidence="5">
    <location>
        <begin position="88"/>
        <end position="110"/>
    </location>
</feature>
<feature type="transmembrane region" description="Helical" evidence="5">
    <location>
        <begin position="49"/>
        <end position="76"/>
    </location>
</feature>
<feature type="transmembrane region" description="Helical" evidence="5">
    <location>
        <begin position="402"/>
        <end position="423"/>
    </location>
</feature>
<feature type="transmembrane region" description="Helical" evidence="5">
    <location>
        <begin position="365"/>
        <end position="390"/>
    </location>
</feature>
<evidence type="ECO:0000313" key="7">
    <source>
        <dbReference type="EMBL" id="MBP1955648.1"/>
    </source>
</evidence>
<feature type="transmembrane region" description="Helical" evidence="5">
    <location>
        <begin position="270"/>
        <end position="299"/>
    </location>
</feature>
<feature type="transmembrane region" description="Helical" evidence="5">
    <location>
        <begin position="443"/>
        <end position="465"/>
    </location>
</feature>
<evidence type="ECO:0000256" key="3">
    <source>
        <dbReference type="ARBA" id="ARBA00022989"/>
    </source>
</evidence>
<dbReference type="OrthoDB" id="187527at2157"/>
<dbReference type="Proteomes" id="UP000614609">
    <property type="component" value="Unassembled WGS sequence"/>
</dbReference>
<feature type="transmembrane region" description="Helical" evidence="5">
    <location>
        <begin position="180"/>
        <end position="208"/>
    </location>
</feature>
<feature type="transmembrane region" description="Helical" evidence="5">
    <location>
        <begin position="319"/>
        <end position="335"/>
    </location>
</feature>
<name>A0A830G5D5_9EURY</name>
<comment type="caution">
    <text evidence="6">The sequence shown here is derived from an EMBL/GenBank/DDBJ whole genome shotgun (WGS) entry which is preliminary data.</text>
</comment>
<gene>
    <name evidence="6" type="ORF">GCM10009017_28130</name>
    <name evidence="7" type="ORF">J2752_002577</name>
</gene>
<dbReference type="GO" id="GO:0006797">
    <property type="term" value="P:polyphosphate metabolic process"/>
    <property type="evidence" value="ECO:0007669"/>
    <property type="project" value="TreeGrafter"/>
</dbReference>
<dbReference type="Proteomes" id="UP000765891">
    <property type="component" value="Unassembled WGS sequence"/>
</dbReference>
<evidence type="ECO:0000256" key="1">
    <source>
        <dbReference type="ARBA" id="ARBA00004141"/>
    </source>
</evidence>
<evidence type="ECO:0000256" key="2">
    <source>
        <dbReference type="ARBA" id="ARBA00022692"/>
    </source>
</evidence>
<organism evidence="6 8">
    <name type="scientific">Halarchaeum rubridurum</name>
    <dbReference type="NCBI Taxonomy" id="489911"/>
    <lineage>
        <taxon>Archaea</taxon>
        <taxon>Methanobacteriati</taxon>
        <taxon>Methanobacteriota</taxon>
        <taxon>Stenosarchaea group</taxon>
        <taxon>Halobacteria</taxon>
        <taxon>Halobacteriales</taxon>
        <taxon>Halobacteriaceae</taxon>
    </lineage>
</organism>
<dbReference type="GO" id="GO:0005315">
    <property type="term" value="F:phosphate transmembrane transporter activity"/>
    <property type="evidence" value="ECO:0007669"/>
    <property type="project" value="TreeGrafter"/>
</dbReference>
<sequence length="473" mass="49101">MSDELTRARPSRTTVRRGAGLCAALAAIAWGSVVPAVLVPPVVQDTVAVFVFALALWLTDALPYVVTSVLTLVLLIQTDVAPTFRAAASGFSSSLVFFLLLVFLLGAAVANAQLDEWVASRIVARGGTTHPFRSFVLHVLALAFVMPSAVARAATFAPVVHELADAHNRDRDGSFSTSAFLVLGHVNPIGSLALMTGGGMALVAAGVVRSAGYPLTWLDWAILMAPPVLILYVVCAVLAARLYGGSPTPIRTTSMPGRDPNRGLTREQCLVTATLVGAVGLWLAGSVVSLPAIVPAALAVAVLASPGVDVLSSADLTDVNWGILFLVGTMFSLLDRLEATSAFDYAVGALTAIVPFHTLSHWEGVVVLLAFAVSVRIVFSTGSAALLVVLPVVLRVGASVGIAPVPLALASVLLVGATTVFPFNTTAVLVAMTRGPIESVDVLRFGLVTAVSAAVVVALSWLFYWPLALGAIR</sequence>
<proteinExistence type="predicted"/>
<reference evidence="7" key="3">
    <citation type="submission" date="2021-03" db="EMBL/GenBank/DDBJ databases">
        <title>Genomic Encyclopedia of Type Strains, Phase IV (KMG-IV): sequencing the most valuable type-strain genomes for metagenomic binning, comparative biology and taxonomic classification.</title>
        <authorList>
            <person name="Goeker M."/>
        </authorList>
    </citation>
    <scope>NUCLEOTIDE SEQUENCE</scope>
    <source>
        <strain evidence="7">DSM 22443</strain>
    </source>
</reference>
<evidence type="ECO:0000256" key="5">
    <source>
        <dbReference type="SAM" id="Phobius"/>
    </source>
</evidence>